<gene>
    <name evidence="1" type="ORF">OXU80_15975</name>
</gene>
<evidence type="ECO:0000313" key="1">
    <source>
        <dbReference type="EMBL" id="WAJ26390.1"/>
    </source>
</evidence>
<dbReference type="EMBL" id="CP113520">
    <property type="protein sequence ID" value="WAJ26390.1"/>
    <property type="molecule type" value="Genomic_DNA"/>
</dbReference>
<proteinExistence type="predicted"/>
<dbReference type="Proteomes" id="UP001163223">
    <property type="component" value="Chromosome"/>
</dbReference>
<organism evidence="1 2">
    <name type="scientific">Antarcticirhabdus aurantiaca</name>
    <dbReference type="NCBI Taxonomy" id="2606717"/>
    <lineage>
        <taxon>Bacteria</taxon>
        <taxon>Pseudomonadati</taxon>
        <taxon>Pseudomonadota</taxon>
        <taxon>Alphaproteobacteria</taxon>
        <taxon>Hyphomicrobiales</taxon>
        <taxon>Aurantimonadaceae</taxon>
        <taxon>Antarcticirhabdus</taxon>
    </lineage>
</organism>
<reference evidence="1" key="1">
    <citation type="submission" date="2022-11" db="EMBL/GenBank/DDBJ databases">
        <title>beta-Carotene-producing bacterium, Jeongeuplla avenae sp. nov., alleviates the salt stress of Arabidopsis seedlings.</title>
        <authorList>
            <person name="Jiang L."/>
            <person name="Lee J."/>
        </authorList>
    </citation>
    <scope>NUCLEOTIDE SEQUENCE</scope>
    <source>
        <strain evidence="1">DY_R2A_6</strain>
    </source>
</reference>
<sequence>MNDNHVLPTVGIVGLGIMGSAYAKNLRQAGFGVVGFDVSTEAGASLERIGGRFLDSPRAVGEAAEVVLVALASVPVLREAVLGEKGVAAGMQAGGVICEMGTLPLDAKEAVRDALAPRGIAVLDCPVSGTGAQAAVGDLVIYASGEESVVERVRPIFEGFARQVRFVGGFGAGMKLKYIANLLVTIHNLAAAEALLLAEKSGLDLDMVLEAVASGAGQSRMLEVRGPMMVRGEYEPATMKMDVYIKDLTLILDHAKSVRAPVPLMAASLPYYVAALAQGRDKEDTAALFAVLQQMSQPGGKA</sequence>
<accession>A0ACD4NHX8</accession>
<protein>
    <submittedName>
        <fullName evidence="1">NAD(P)-dependent oxidoreductase</fullName>
    </submittedName>
</protein>
<name>A0ACD4NHX8_9HYPH</name>
<keyword evidence="2" id="KW-1185">Reference proteome</keyword>
<evidence type="ECO:0000313" key="2">
    <source>
        <dbReference type="Proteomes" id="UP001163223"/>
    </source>
</evidence>